<proteinExistence type="predicted"/>
<dbReference type="Gene3D" id="2.60.40.2700">
    <property type="match status" value="1"/>
</dbReference>
<comment type="caution">
    <text evidence="3">The sequence shown here is derived from an EMBL/GenBank/DDBJ whole genome shotgun (WGS) entry which is preliminary data.</text>
</comment>
<dbReference type="RefSeq" id="WP_154456794.1">
    <property type="nucleotide sequence ID" value="NZ_VUMV01000001.1"/>
</dbReference>
<keyword evidence="4" id="KW-1185">Reference proteome</keyword>
<evidence type="ECO:0000313" key="4">
    <source>
        <dbReference type="Proteomes" id="UP000466864"/>
    </source>
</evidence>
<dbReference type="PROSITE" id="PS51257">
    <property type="entry name" value="PROKAR_LIPOPROTEIN"/>
    <property type="match status" value="1"/>
</dbReference>
<reference evidence="3 4" key="1">
    <citation type="submission" date="2019-08" db="EMBL/GenBank/DDBJ databases">
        <title>In-depth cultivation of the pig gut microbiome towards novel bacterial diversity and tailored functional studies.</title>
        <authorList>
            <person name="Wylensek D."/>
            <person name="Hitch T.C.A."/>
            <person name="Clavel T."/>
        </authorList>
    </citation>
    <scope>NUCLEOTIDE SEQUENCE [LARGE SCALE GENOMIC DNA]</scope>
    <source>
        <strain evidence="3 4">Oil+RF-744-WCA-WT-13</strain>
    </source>
</reference>
<dbReference type="AlphaFoldDB" id="A0A7X2P695"/>
<sequence length="316" mass="32107">MKGKKITLLFAVGLSMSVLLSGCSFAQFTEKLINIVEPSASGQTVSGSTLEGEVFPDYIVNESIEAPTFTQDLSGTVNVEAGSQTTLTVAATASGGEVSYQWYSNNVNANGGGTLIEGATEASYSPVIPAKGADASVSAASAASSSSASVSADTSGEAVVSSSGTQADQTADNTQTTYYYAVAINTVNGEVNMTTSQTIGVTVWDNMYWAQSADNGGYQYVNRSTGKFPTNTTMTIDGVEYTFNADGYIVDANGNLLDYATGQQAGGSTASSADASQAAAQSTDQAAAQSTDQAASQSTDQASDQAADQGGDTSGQ</sequence>
<accession>A0A7X2P695</accession>
<gene>
    <name evidence="3" type="ORF">FYJ60_01350</name>
</gene>
<feature type="region of interest" description="Disordered" evidence="1">
    <location>
        <begin position="263"/>
        <end position="316"/>
    </location>
</feature>
<evidence type="ECO:0000256" key="1">
    <source>
        <dbReference type="SAM" id="MobiDB-lite"/>
    </source>
</evidence>
<keyword evidence="2" id="KW-0732">Signal</keyword>
<evidence type="ECO:0008006" key="5">
    <source>
        <dbReference type="Google" id="ProtNLM"/>
    </source>
</evidence>
<protein>
    <recommendedName>
        <fullName evidence="5">Ig-like domain-containing protein</fullName>
    </recommendedName>
</protein>
<evidence type="ECO:0000256" key="2">
    <source>
        <dbReference type="SAM" id="SignalP"/>
    </source>
</evidence>
<organism evidence="3 4">
    <name type="scientific">Bilifractor porci</name>
    <dbReference type="NCBI Taxonomy" id="2606636"/>
    <lineage>
        <taxon>Bacteria</taxon>
        <taxon>Bacillati</taxon>
        <taxon>Bacillota</taxon>
        <taxon>Clostridia</taxon>
        <taxon>Lachnospirales</taxon>
        <taxon>Lachnospiraceae</taxon>
        <taxon>Bilifractor</taxon>
    </lineage>
</organism>
<evidence type="ECO:0000313" key="3">
    <source>
        <dbReference type="EMBL" id="MST80984.1"/>
    </source>
</evidence>
<dbReference type="EMBL" id="VUMV01000001">
    <property type="protein sequence ID" value="MST80984.1"/>
    <property type="molecule type" value="Genomic_DNA"/>
</dbReference>
<name>A0A7X2P695_9FIRM</name>
<feature type="chain" id="PRO_5031556962" description="Ig-like domain-containing protein" evidence="2">
    <location>
        <begin position="27"/>
        <end position="316"/>
    </location>
</feature>
<dbReference type="Proteomes" id="UP000466864">
    <property type="component" value="Unassembled WGS sequence"/>
</dbReference>
<feature type="signal peptide" evidence="2">
    <location>
        <begin position="1"/>
        <end position="26"/>
    </location>
</feature>